<dbReference type="EMBL" id="CAWUFR010000099">
    <property type="protein sequence ID" value="CAK6967050.1"/>
    <property type="molecule type" value="Genomic_DNA"/>
</dbReference>
<proteinExistence type="predicted"/>
<feature type="chain" id="PRO_5043539045" evidence="2">
    <location>
        <begin position="18"/>
        <end position="76"/>
    </location>
</feature>
<feature type="compositionally biased region" description="Pro residues" evidence="1">
    <location>
        <begin position="54"/>
        <end position="63"/>
    </location>
</feature>
<feature type="region of interest" description="Disordered" evidence="1">
    <location>
        <begin position="48"/>
        <end position="76"/>
    </location>
</feature>
<name>A0AAV1P5Q3_SCOSC</name>
<keyword evidence="2" id="KW-0732">Signal</keyword>
<dbReference type="Proteomes" id="UP001314229">
    <property type="component" value="Unassembled WGS sequence"/>
</dbReference>
<feature type="signal peptide" evidence="2">
    <location>
        <begin position="1"/>
        <end position="17"/>
    </location>
</feature>
<protein>
    <submittedName>
        <fullName evidence="3">Uncharacterized protein</fullName>
    </submittedName>
</protein>
<gene>
    <name evidence="3" type="ORF">FSCOSCO3_A029697</name>
</gene>
<organism evidence="3 4">
    <name type="scientific">Scomber scombrus</name>
    <name type="common">Atlantic mackerel</name>
    <name type="synonym">Scomber vernalis</name>
    <dbReference type="NCBI Taxonomy" id="13677"/>
    <lineage>
        <taxon>Eukaryota</taxon>
        <taxon>Metazoa</taxon>
        <taxon>Chordata</taxon>
        <taxon>Craniata</taxon>
        <taxon>Vertebrata</taxon>
        <taxon>Euteleostomi</taxon>
        <taxon>Actinopterygii</taxon>
        <taxon>Neopterygii</taxon>
        <taxon>Teleostei</taxon>
        <taxon>Neoteleostei</taxon>
        <taxon>Acanthomorphata</taxon>
        <taxon>Pelagiaria</taxon>
        <taxon>Scombriformes</taxon>
        <taxon>Scombridae</taxon>
        <taxon>Scomber</taxon>
    </lineage>
</organism>
<evidence type="ECO:0000313" key="4">
    <source>
        <dbReference type="Proteomes" id="UP001314229"/>
    </source>
</evidence>
<keyword evidence="4" id="KW-1185">Reference proteome</keyword>
<evidence type="ECO:0000256" key="2">
    <source>
        <dbReference type="SAM" id="SignalP"/>
    </source>
</evidence>
<reference evidence="3 4" key="1">
    <citation type="submission" date="2024-01" db="EMBL/GenBank/DDBJ databases">
        <authorList>
            <person name="Alioto T."/>
            <person name="Alioto T."/>
            <person name="Gomez Garrido J."/>
        </authorList>
    </citation>
    <scope>NUCLEOTIDE SEQUENCE [LARGE SCALE GENOMIC DNA]</scope>
</reference>
<sequence>MLARLILLSFVIGGGLSAFVLRRTDDHTAELEMFFDPGLLQQHVSLIDDYGEKPVPPPPPPDTENPYEPNLEDEYY</sequence>
<evidence type="ECO:0000313" key="3">
    <source>
        <dbReference type="EMBL" id="CAK6967050.1"/>
    </source>
</evidence>
<comment type="caution">
    <text evidence="3">The sequence shown here is derived from an EMBL/GenBank/DDBJ whole genome shotgun (WGS) entry which is preliminary data.</text>
</comment>
<accession>A0AAV1P5Q3</accession>
<dbReference type="AlphaFoldDB" id="A0AAV1P5Q3"/>
<evidence type="ECO:0000256" key="1">
    <source>
        <dbReference type="SAM" id="MobiDB-lite"/>
    </source>
</evidence>